<gene>
    <name evidence="1" type="ORF">CO173_01840</name>
</gene>
<protein>
    <submittedName>
        <fullName evidence="1">Uncharacterized protein</fullName>
    </submittedName>
</protein>
<proteinExistence type="predicted"/>
<organism evidence="1 2">
    <name type="scientific">Candidatus Uhrbacteria bacterium CG_4_9_14_3_um_filter_41_35</name>
    <dbReference type="NCBI Taxonomy" id="1975034"/>
    <lineage>
        <taxon>Bacteria</taxon>
        <taxon>Candidatus Uhriibacteriota</taxon>
    </lineage>
</organism>
<accession>A0A2M7XF56</accession>
<evidence type="ECO:0000313" key="2">
    <source>
        <dbReference type="Proteomes" id="UP000231263"/>
    </source>
</evidence>
<comment type="caution">
    <text evidence="1">The sequence shown here is derived from an EMBL/GenBank/DDBJ whole genome shotgun (WGS) entry which is preliminary data.</text>
</comment>
<sequence>MFGKKGPKTETGADHVDVGKVLQEIAGVRAQLYATGAVDSEPEVLNQIERDVIAVKISPSEALARVRGVLAGRQDYH</sequence>
<evidence type="ECO:0000313" key="1">
    <source>
        <dbReference type="EMBL" id="PJA46485.1"/>
    </source>
</evidence>
<name>A0A2M7XF56_9BACT</name>
<dbReference type="AlphaFoldDB" id="A0A2M7XF56"/>
<dbReference type="Proteomes" id="UP000231263">
    <property type="component" value="Unassembled WGS sequence"/>
</dbReference>
<reference evidence="2" key="1">
    <citation type="submission" date="2017-09" db="EMBL/GenBank/DDBJ databases">
        <title>Depth-based differentiation of microbial function through sediment-hosted aquifers and enrichment of novel symbionts in the deep terrestrial subsurface.</title>
        <authorList>
            <person name="Probst A.J."/>
            <person name="Ladd B."/>
            <person name="Jarett J.K."/>
            <person name="Geller-Mcgrath D.E."/>
            <person name="Sieber C.M.K."/>
            <person name="Emerson J.B."/>
            <person name="Anantharaman K."/>
            <person name="Thomas B.C."/>
            <person name="Malmstrom R."/>
            <person name="Stieglmeier M."/>
            <person name="Klingl A."/>
            <person name="Woyke T."/>
            <person name="Ryan C.M."/>
            <person name="Banfield J.F."/>
        </authorList>
    </citation>
    <scope>NUCLEOTIDE SEQUENCE [LARGE SCALE GENOMIC DNA]</scope>
</reference>
<dbReference type="EMBL" id="PFWT01000009">
    <property type="protein sequence ID" value="PJA46485.1"/>
    <property type="molecule type" value="Genomic_DNA"/>
</dbReference>